<evidence type="ECO:0000313" key="5">
    <source>
        <dbReference type="Proteomes" id="UP000094527"/>
    </source>
</evidence>
<keyword evidence="5" id="KW-1185">Reference proteome</keyword>
<dbReference type="OMA" id="CRIVNTY"/>
<dbReference type="Proteomes" id="UP000094527">
    <property type="component" value="Unassembled WGS sequence"/>
</dbReference>
<dbReference type="SUPFAM" id="SSF56801">
    <property type="entry name" value="Acetyl-CoA synthetase-like"/>
    <property type="match status" value="1"/>
</dbReference>
<dbReference type="AlphaFoldDB" id="A0A1D2MCA5"/>
<evidence type="ECO:0000313" key="4">
    <source>
        <dbReference type="EMBL" id="ODM90541.1"/>
    </source>
</evidence>
<dbReference type="EMBL" id="LJIJ01001915">
    <property type="protein sequence ID" value="ODM90541.1"/>
    <property type="molecule type" value="Genomic_DNA"/>
</dbReference>
<evidence type="ECO:0000256" key="1">
    <source>
        <dbReference type="ARBA" id="ARBA00022450"/>
    </source>
</evidence>
<evidence type="ECO:0000259" key="3">
    <source>
        <dbReference type="Pfam" id="PF00501"/>
    </source>
</evidence>
<feature type="domain" description="AMP-dependent synthetase/ligase" evidence="3">
    <location>
        <begin position="50"/>
        <end position="437"/>
    </location>
</feature>
<evidence type="ECO:0000256" key="2">
    <source>
        <dbReference type="ARBA" id="ARBA00022553"/>
    </source>
</evidence>
<proteinExistence type="predicted"/>
<protein>
    <submittedName>
        <fullName evidence="4">Bacitracin synthase 1</fullName>
    </submittedName>
</protein>
<dbReference type="PANTHER" id="PTHR44845">
    <property type="entry name" value="CARRIER DOMAIN-CONTAINING PROTEIN"/>
    <property type="match status" value="1"/>
</dbReference>
<organism evidence="4 5">
    <name type="scientific">Orchesella cincta</name>
    <name type="common">Springtail</name>
    <name type="synonym">Podura cincta</name>
    <dbReference type="NCBI Taxonomy" id="48709"/>
    <lineage>
        <taxon>Eukaryota</taxon>
        <taxon>Metazoa</taxon>
        <taxon>Ecdysozoa</taxon>
        <taxon>Arthropoda</taxon>
        <taxon>Hexapoda</taxon>
        <taxon>Collembola</taxon>
        <taxon>Entomobryomorpha</taxon>
        <taxon>Entomobryoidea</taxon>
        <taxon>Orchesellidae</taxon>
        <taxon>Orchesellinae</taxon>
        <taxon>Orchesella</taxon>
    </lineage>
</organism>
<keyword evidence="1" id="KW-0596">Phosphopantetheine</keyword>
<dbReference type="Gene3D" id="3.30.300.30">
    <property type="match status" value="1"/>
</dbReference>
<name>A0A1D2MCA5_ORCCI</name>
<sequence>MPGFMCCRRSSGKIEPGVLAGSNTKPDPNLLKPIIRIFEERIQTKKIESKKTAIHFSDRATLTFNQVNSMGSCMAKNITERLGYEYKVNNPEGELVIAISLPLSEKAIALILGVLKVGAAYIPLDPDMPERLLLDVLMLARPVMLITDDNGKIFNKYDINKFTDICKVCSVEELWIDTDFALEEKSRRASIEQAWDIDFLDGHPENKTPIPERSIVLIHSHGLRNNPVIVRLSNNSIMNLVSYHWSKFKMSSKDAYCVTVSMASAESLPQIFVPLLLGSTLYIFRRVDLTDMDNFAKNVSWSNITSLSIPTHHLGEFLNCIDFHGRDKMAKSFNRLKHVICRGAYITSDQVKLFFAIFKTGVTLSNTSGSIETTVDVACEMYKSLKDYESKLHVERPTLSMVVDNSKIYILDDKLDVVKEETLGQICVSGDCLALGYVKQDDQSGEKFGFTLNPYASSPKLQRLFRTGEYGRIVKGDGGTRVLYLEGRQDSLVKVRANIFSTDDVRNVIKDALETVEDCAIFVTHEDANANEVTLTCFAVLAKGLKEADVPNQADFEFTLKEVLPEWAIPNDLKIVDKLPSMQNG</sequence>
<dbReference type="STRING" id="48709.A0A1D2MCA5"/>
<dbReference type="InterPro" id="IPR000873">
    <property type="entry name" value="AMP-dep_synth/lig_dom"/>
</dbReference>
<dbReference type="InterPro" id="IPR045851">
    <property type="entry name" value="AMP-bd_C_sf"/>
</dbReference>
<dbReference type="PANTHER" id="PTHR44845:SF6">
    <property type="entry name" value="BETA-ALANINE-ACTIVATING ENZYME"/>
    <property type="match status" value="1"/>
</dbReference>
<comment type="caution">
    <text evidence="4">The sequence shown here is derived from an EMBL/GenBank/DDBJ whole genome shotgun (WGS) entry which is preliminary data.</text>
</comment>
<gene>
    <name evidence="4" type="ORF">Ocin01_16143</name>
</gene>
<dbReference type="InterPro" id="IPR042099">
    <property type="entry name" value="ANL_N_sf"/>
</dbReference>
<accession>A0A1D2MCA5</accession>
<dbReference type="Pfam" id="PF00501">
    <property type="entry name" value="AMP-binding"/>
    <property type="match status" value="1"/>
</dbReference>
<reference evidence="4 5" key="1">
    <citation type="journal article" date="2016" name="Genome Biol. Evol.">
        <title>Gene Family Evolution Reflects Adaptation to Soil Environmental Stressors in the Genome of the Collembolan Orchesella cincta.</title>
        <authorList>
            <person name="Faddeeva-Vakhrusheva A."/>
            <person name="Derks M.F."/>
            <person name="Anvar S.Y."/>
            <person name="Agamennone V."/>
            <person name="Suring W."/>
            <person name="Smit S."/>
            <person name="van Straalen N.M."/>
            <person name="Roelofs D."/>
        </authorList>
    </citation>
    <scope>NUCLEOTIDE SEQUENCE [LARGE SCALE GENOMIC DNA]</scope>
    <source>
        <tissue evidence="4">Mixed pool</tissue>
    </source>
</reference>
<dbReference type="OrthoDB" id="7440309at2759"/>
<keyword evidence="2" id="KW-0597">Phosphoprotein</keyword>
<dbReference type="Gene3D" id="3.40.50.12780">
    <property type="entry name" value="N-terminal domain of ligase-like"/>
    <property type="match status" value="1"/>
</dbReference>